<dbReference type="GO" id="GO:0140082">
    <property type="term" value="F:SUMO-ubiquitin ligase activity"/>
    <property type="evidence" value="ECO:0007669"/>
    <property type="project" value="TreeGrafter"/>
</dbReference>
<feature type="domain" description="RING-type" evidence="5">
    <location>
        <begin position="152"/>
        <end position="190"/>
    </location>
</feature>
<dbReference type="GO" id="GO:0033768">
    <property type="term" value="C:SUMO-targeted ubiquitin ligase complex"/>
    <property type="evidence" value="ECO:0007669"/>
    <property type="project" value="TreeGrafter"/>
</dbReference>
<evidence type="ECO:0000313" key="6">
    <source>
        <dbReference type="EMBL" id="KAK1669246.1"/>
    </source>
</evidence>
<dbReference type="SUPFAM" id="SSF57850">
    <property type="entry name" value="RING/U-box"/>
    <property type="match status" value="1"/>
</dbReference>
<keyword evidence="7" id="KW-1185">Reference proteome</keyword>
<evidence type="ECO:0000313" key="7">
    <source>
        <dbReference type="Proteomes" id="UP001231189"/>
    </source>
</evidence>
<evidence type="ECO:0000256" key="3">
    <source>
        <dbReference type="ARBA" id="ARBA00022833"/>
    </source>
</evidence>
<dbReference type="PROSITE" id="PS50089">
    <property type="entry name" value="ZF_RING_2"/>
    <property type="match status" value="1"/>
</dbReference>
<evidence type="ECO:0000256" key="4">
    <source>
        <dbReference type="PROSITE-ProRule" id="PRU00175"/>
    </source>
</evidence>
<reference evidence="6" key="1">
    <citation type="submission" date="2023-07" db="EMBL/GenBank/DDBJ databases">
        <title>A chromosome-level genome assembly of Lolium multiflorum.</title>
        <authorList>
            <person name="Chen Y."/>
            <person name="Copetti D."/>
            <person name="Kolliker R."/>
            <person name="Studer B."/>
        </authorList>
    </citation>
    <scope>NUCLEOTIDE SEQUENCE</scope>
    <source>
        <strain evidence="6">02402/16</strain>
        <tissue evidence="6">Leaf</tissue>
    </source>
</reference>
<dbReference type="PANTHER" id="PTHR47094:SF1">
    <property type="entry name" value="RING-TYPE E3 UBIQUITIN TRANSFERASE"/>
    <property type="match status" value="1"/>
</dbReference>
<dbReference type="Proteomes" id="UP001231189">
    <property type="component" value="Unassembled WGS sequence"/>
</dbReference>
<dbReference type="InterPro" id="IPR001841">
    <property type="entry name" value="Znf_RING"/>
</dbReference>
<comment type="caution">
    <text evidence="6">The sequence shown here is derived from an EMBL/GenBank/DDBJ whole genome shotgun (WGS) entry which is preliminary data.</text>
</comment>
<dbReference type="GO" id="GO:0006511">
    <property type="term" value="P:ubiquitin-dependent protein catabolic process"/>
    <property type="evidence" value="ECO:0007669"/>
    <property type="project" value="TreeGrafter"/>
</dbReference>
<dbReference type="GO" id="GO:0032183">
    <property type="term" value="F:SUMO binding"/>
    <property type="evidence" value="ECO:0007669"/>
    <property type="project" value="TreeGrafter"/>
</dbReference>
<sequence>MNQVSSSAIGGFDVPPPPEQQQMLDAVGLTMGVDTVLAMRRSINRDRISEHIESKKYLANLQGMLPDLATQLEEILFKVHGCKREYYNMVERLFEPELQLAIQLLSVQNPQNQELSRNIQTFPAIGTDFWVPGKHPKVMEAKEVPTELKFSCPVCMNELVDASSTICGHIFCENCIKASIQAQRKCPTCRKKLTLRGFHRLYLPATN</sequence>
<dbReference type="EMBL" id="JAUUTY010000003">
    <property type="protein sequence ID" value="KAK1669246.1"/>
    <property type="molecule type" value="Genomic_DNA"/>
</dbReference>
<organism evidence="6 7">
    <name type="scientific">Lolium multiflorum</name>
    <name type="common">Italian ryegrass</name>
    <name type="synonym">Lolium perenne subsp. multiflorum</name>
    <dbReference type="NCBI Taxonomy" id="4521"/>
    <lineage>
        <taxon>Eukaryota</taxon>
        <taxon>Viridiplantae</taxon>
        <taxon>Streptophyta</taxon>
        <taxon>Embryophyta</taxon>
        <taxon>Tracheophyta</taxon>
        <taxon>Spermatophyta</taxon>
        <taxon>Magnoliopsida</taxon>
        <taxon>Liliopsida</taxon>
        <taxon>Poales</taxon>
        <taxon>Poaceae</taxon>
        <taxon>BOP clade</taxon>
        <taxon>Pooideae</taxon>
        <taxon>Poodae</taxon>
        <taxon>Poeae</taxon>
        <taxon>Poeae Chloroplast Group 2 (Poeae type)</taxon>
        <taxon>Loliodinae</taxon>
        <taxon>Loliinae</taxon>
        <taxon>Lolium</taxon>
    </lineage>
</organism>
<accession>A0AAD8T4U3</accession>
<dbReference type="InterPro" id="IPR013083">
    <property type="entry name" value="Znf_RING/FYVE/PHD"/>
</dbReference>
<dbReference type="GO" id="GO:0008270">
    <property type="term" value="F:zinc ion binding"/>
    <property type="evidence" value="ECO:0007669"/>
    <property type="project" value="UniProtKB-KW"/>
</dbReference>
<evidence type="ECO:0000256" key="2">
    <source>
        <dbReference type="ARBA" id="ARBA00022771"/>
    </source>
</evidence>
<evidence type="ECO:0000259" key="5">
    <source>
        <dbReference type="PROSITE" id="PS50089"/>
    </source>
</evidence>
<dbReference type="AlphaFoldDB" id="A0AAD8T4U3"/>
<gene>
    <name evidence="6" type="ORF">QYE76_057405</name>
</gene>
<dbReference type="InterPro" id="IPR049627">
    <property type="entry name" value="SLX8"/>
</dbReference>
<dbReference type="InterPro" id="IPR017907">
    <property type="entry name" value="Znf_RING_CS"/>
</dbReference>
<protein>
    <recommendedName>
        <fullName evidence="5">RING-type domain-containing protein</fullName>
    </recommendedName>
</protein>
<dbReference type="SMART" id="SM00184">
    <property type="entry name" value="RING"/>
    <property type="match status" value="1"/>
</dbReference>
<dbReference type="PANTHER" id="PTHR47094">
    <property type="entry name" value="ELFLESS, ISOFORM B"/>
    <property type="match status" value="1"/>
</dbReference>
<dbReference type="GO" id="GO:0061630">
    <property type="term" value="F:ubiquitin protein ligase activity"/>
    <property type="evidence" value="ECO:0007669"/>
    <property type="project" value="InterPro"/>
</dbReference>
<evidence type="ECO:0000256" key="1">
    <source>
        <dbReference type="ARBA" id="ARBA00022723"/>
    </source>
</evidence>
<keyword evidence="1" id="KW-0479">Metal-binding</keyword>
<keyword evidence="2 4" id="KW-0863">Zinc-finger</keyword>
<name>A0AAD8T4U3_LOLMU</name>
<dbReference type="Pfam" id="PF13923">
    <property type="entry name" value="zf-C3HC4_2"/>
    <property type="match status" value="1"/>
</dbReference>
<dbReference type="PROSITE" id="PS00518">
    <property type="entry name" value="ZF_RING_1"/>
    <property type="match status" value="1"/>
</dbReference>
<dbReference type="Gene3D" id="3.30.40.10">
    <property type="entry name" value="Zinc/RING finger domain, C3HC4 (zinc finger)"/>
    <property type="match status" value="1"/>
</dbReference>
<keyword evidence="3" id="KW-0862">Zinc</keyword>
<proteinExistence type="predicted"/>